<protein>
    <recommendedName>
        <fullName evidence="5">Lipoprotein</fullName>
    </recommendedName>
</protein>
<dbReference type="AlphaFoldDB" id="A0A858QCH2"/>
<feature type="signal peptide" evidence="2">
    <location>
        <begin position="1"/>
        <end position="24"/>
    </location>
</feature>
<accession>A0A858QCH2</accession>
<dbReference type="EMBL" id="CP046565">
    <property type="protein sequence ID" value="QJD31424.1"/>
    <property type="molecule type" value="Genomic_DNA"/>
</dbReference>
<name>A0A858QCH2_9GAMM</name>
<dbReference type="Proteomes" id="UP000503004">
    <property type="component" value="Chromosome"/>
</dbReference>
<feature type="region of interest" description="Disordered" evidence="1">
    <location>
        <begin position="30"/>
        <end position="54"/>
    </location>
</feature>
<sequence length="157" mass="16735">MAKTFPAKTTRPVALTLLLAGLNACDPQPVQPTVQTSAASEQTPAGAAAPQGANDFPTLTRVEYVLQCMQEHGGQNYDNMYHCACAVDVIAKAMAPEEYDQAVTFTNLFGMAGERGSVFRDPPQSEQLRKKLKDAKAAANDTCFPKAPGSTRGQDGK</sequence>
<evidence type="ECO:0000313" key="3">
    <source>
        <dbReference type="EMBL" id="QJD31424.1"/>
    </source>
</evidence>
<gene>
    <name evidence="3" type="ORF">GNH96_11800</name>
</gene>
<evidence type="ECO:0000256" key="2">
    <source>
        <dbReference type="SAM" id="SignalP"/>
    </source>
</evidence>
<evidence type="ECO:0008006" key="5">
    <source>
        <dbReference type="Google" id="ProtNLM"/>
    </source>
</evidence>
<feature type="compositionally biased region" description="Polar residues" evidence="1">
    <location>
        <begin position="31"/>
        <end position="41"/>
    </location>
</feature>
<feature type="compositionally biased region" description="Low complexity" evidence="1">
    <location>
        <begin position="42"/>
        <end position="53"/>
    </location>
</feature>
<keyword evidence="4" id="KW-1185">Reference proteome</keyword>
<feature type="chain" id="PRO_5032466724" description="Lipoprotein" evidence="2">
    <location>
        <begin position="25"/>
        <end position="157"/>
    </location>
</feature>
<proteinExistence type="predicted"/>
<keyword evidence="2" id="KW-0732">Signal</keyword>
<feature type="region of interest" description="Disordered" evidence="1">
    <location>
        <begin position="135"/>
        <end position="157"/>
    </location>
</feature>
<organism evidence="3 4">
    <name type="scientific">Methylococcus geothermalis</name>
    <dbReference type="NCBI Taxonomy" id="2681310"/>
    <lineage>
        <taxon>Bacteria</taxon>
        <taxon>Pseudomonadati</taxon>
        <taxon>Pseudomonadota</taxon>
        <taxon>Gammaproteobacteria</taxon>
        <taxon>Methylococcales</taxon>
        <taxon>Methylococcaceae</taxon>
        <taxon>Methylococcus</taxon>
    </lineage>
</organism>
<reference evidence="4" key="1">
    <citation type="submission" date="2019-12" db="EMBL/GenBank/DDBJ databases">
        <authorList>
            <person name="Awala S.I."/>
            <person name="Rhee S.K."/>
        </authorList>
    </citation>
    <scope>NUCLEOTIDE SEQUENCE [LARGE SCALE GENOMIC DNA]</scope>
    <source>
        <strain evidence="4">IM1</strain>
    </source>
</reference>
<evidence type="ECO:0000313" key="4">
    <source>
        <dbReference type="Proteomes" id="UP000503004"/>
    </source>
</evidence>
<dbReference type="KEGG" id="metu:GNH96_11800"/>
<evidence type="ECO:0000256" key="1">
    <source>
        <dbReference type="SAM" id="MobiDB-lite"/>
    </source>
</evidence>